<keyword evidence="3" id="KW-1185">Reference proteome</keyword>
<evidence type="ECO:0000313" key="3">
    <source>
        <dbReference type="Proteomes" id="UP000280834"/>
    </source>
</evidence>
<organism evidence="4">
    <name type="scientific">Brugia timori</name>
    <dbReference type="NCBI Taxonomy" id="42155"/>
    <lineage>
        <taxon>Eukaryota</taxon>
        <taxon>Metazoa</taxon>
        <taxon>Ecdysozoa</taxon>
        <taxon>Nematoda</taxon>
        <taxon>Chromadorea</taxon>
        <taxon>Rhabditida</taxon>
        <taxon>Spirurina</taxon>
        <taxon>Spiruromorpha</taxon>
        <taxon>Filarioidea</taxon>
        <taxon>Onchocercidae</taxon>
        <taxon>Brugia</taxon>
    </lineage>
</organism>
<dbReference type="AlphaFoldDB" id="A0A0R3QI81"/>
<proteinExistence type="predicted"/>
<evidence type="ECO:0000256" key="1">
    <source>
        <dbReference type="SAM" id="MobiDB-lite"/>
    </source>
</evidence>
<evidence type="ECO:0000313" key="4">
    <source>
        <dbReference type="WBParaSite" id="BTMF_0000610901-mRNA-1"/>
    </source>
</evidence>
<reference evidence="2 3" key="2">
    <citation type="submission" date="2018-11" db="EMBL/GenBank/DDBJ databases">
        <authorList>
            <consortium name="Pathogen Informatics"/>
        </authorList>
    </citation>
    <scope>NUCLEOTIDE SEQUENCE [LARGE SCALE GENOMIC DNA]</scope>
</reference>
<dbReference type="STRING" id="42155.A0A0R3QI81"/>
<name>A0A0R3QI81_9BILA</name>
<dbReference type="EMBL" id="UZAG01005729">
    <property type="protein sequence ID" value="VDO18005.1"/>
    <property type="molecule type" value="Genomic_DNA"/>
</dbReference>
<sequence length="149" mass="17193">MFGYARPMYVWSIGGVKLMPFSALKNKYEDVPSDVSKLNRKKRLPFDLRAEVGSIWQDTPSALHNSHSRPRKRNTSSQSVNLPVSRDRNNEIFRMEIPYDPFVVMPIDAFDLELDFGASAGYYRYAALLLASMRFVKFKFADQENSTQK</sequence>
<reference evidence="4" key="1">
    <citation type="submission" date="2017-02" db="UniProtKB">
        <authorList>
            <consortium name="WormBaseParasite"/>
        </authorList>
    </citation>
    <scope>IDENTIFICATION</scope>
</reference>
<protein>
    <submittedName>
        <fullName evidence="4">DUF4283 domain-containing protein</fullName>
    </submittedName>
</protein>
<dbReference type="WBParaSite" id="BTMF_0000610901-mRNA-1">
    <property type="protein sequence ID" value="BTMF_0000610901-mRNA-1"/>
    <property type="gene ID" value="BTMF_0000610901"/>
</dbReference>
<gene>
    <name evidence="2" type="ORF">BTMF_LOCUS5364</name>
</gene>
<feature type="region of interest" description="Disordered" evidence="1">
    <location>
        <begin position="60"/>
        <end position="82"/>
    </location>
</feature>
<accession>A0A0R3QI81</accession>
<evidence type="ECO:0000313" key="2">
    <source>
        <dbReference type="EMBL" id="VDO18005.1"/>
    </source>
</evidence>
<dbReference type="Proteomes" id="UP000280834">
    <property type="component" value="Unassembled WGS sequence"/>
</dbReference>